<dbReference type="EMBL" id="CP182909">
    <property type="protein sequence ID" value="XPM65643.1"/>
    <property type="molecule type" value="Genomic_DNA"/>
</dbReference>
<proteinExistence type="predicted"/>
<dbReference type="Proteomes" id="UP000095472">
    <property type="component" value="Chromosome"/>
</dbReference>
<protein>
    <submittedName>
        <fullName evidence="1">Uncharacterized protein</fullName>
    </submittedName>
</protein>
<name>A0ACD5GXR6_9CYAN</name>
<evidence type="ECO:0000313" key="1">
    <source>
        <dbReference type="EMBL" id="XPM65643.1"/>
    </source>
</evidence>
<reference evidence="1 2" key="1">
    <citation type="journal article" date="2016" name="Genome Announc.">
        <title>Draft Genome Sequence of the Thermotolerant Cyanobacterium Desertifilum sp. IPPAS B-1220.</title>
        <authorList>
            <person name="Mironov K.S."/>
            <person name="Sinetova M.A."/>
            <person name="Bolatkhan K."/>
            <person name="Zayadan B.K."/>
            <person name="Ustinova V.V."/>
            <person name="Kupriyanova E.V."/>
            <person name="Skrypnik A.N."/>
            <person name="Gogoleva N.E."/>
            <person name="Gogolev Y.V."/>
            <person name="Los D.A."/>
        </authorList>
    </citation>
    <scope>NUCLEOTIDE SEQUENCE [LARGE SCALE GENOMIC DNA]</scope>
    <source>
        <strain evidence="1 2">IPPAS B-1220</strain>
    </source>
</reference>
<accession>A0ACD5GXR6</accession>
<sequence>MDLENLKCFEVVAHQFEERGVIFTNAIALQPSNPAFPPILGVSS</sequence>
<keyword evidence="2" id="KW-1185">Reference proteome</keyword>
<organism evidence="1 2">
    <name type="scientific">Desertifilum tharense IPPAS B-1220</name>
    <dbReference type="NCBI Taxonomy" id="1781255"/>
    <lineage>
        <taxon>Bacteria</taxon>
        <taxon>Bacillati</taxon>
        <taxon>Cyanobacteriota</taxon>
        <taxon>Cyanophyceae</taxon>
        <taxon>Desertifilales</taxon>
        <taxon>Desertifilaceae</taxon>
        <taxon>Desertifilum</taxon>
    </lineage>
</organism>
<gene>
    <name evidence="1" type="ORF">BH720_008455</name>
</gene>
<evidence type="ECO:0000313" key="2">
    <source>
        <dbReference type="Proteomes" id="UP000095472"/>
    </source>
</evidence>